<dbReference type="GO" id="GO:0003676">
    <property type="term" value="F:nucleic acid binding"/>
    <property type="evidence" value="ECO:0007669"/>
    <property type="project" value="InterPro"/>
</dbReference>
<dbReference type="Gene3D" id="4.10.60.10">
    <property type="entry name" value="Zinc finger, CCHC-type"/>
    <property type="match status" value="1"/>
</dbReference>
<dbReference type="InterPro" id="IPR025829">
    <property type="entry name" value="Zn_knuckle_CX2CX3GHX4C"/>
</dbReference>
<reference evidence="7" key="1">
    <citation type="submission" date="2015-10" db="EMBL/GenBank/DDBJ databases">
        <authorList>
            <person name="Martinez-Garcia P.J."/>
            <person name="Crepeau M.W."/>
            <person name="Puiu D."/>
            <person name="Gonzalez-Ibeas D."/>
            <person name="Whalen J."/>
            <person name="Stevens K."/>
            <person name="Paul R."/>
            <person name="Butterfield T."/>
            <person name="Britton M."/>
            <person name="Reagan R."/>
            <person name="Chakraborty S."/>
            <person name="Walawage S.L."/>
            <person name="Vasquez-Gross H.A."/>
            <person name="Cardeno C."/>
            <person name="Famula R."/>
            <person name="Pratt K."/>
            <person name="Kuruganti S."/>
            <person name="Aradhya M.K."/>
            <person name="Leslie C.A."/>
            <person name="Dandekar A.M."/>
            <person name="Salzberg S.L."/>
            <person name="Wegrzyn J.L."/>
            <person name="Langley C.H."/>
            <person name="Neale D.B."/>
        </authorList>
    </citation>
    <scope>NUCLEOTIDE SEQUENCE</scope>
    <source>
        <tissue evidence="7">Leaves</tissue>
    </source>
</reference>
<keyword evidence="3" id="KW-0862">Zinc</keyword>
<proteinExistence type="predicted"/>
<dbReference type="EMBL" id="LIHL02000006">
    <property type="protein sequence ID" value="KAF5468819.1"/>
    <property type="molecule type" value="Genomic_DNA"/>
</dbReference>
<evidence type="ECO:0000256" key="5">
    <source>
        <dbReference type="SAM" id="MobiDB-lite"/>
    </source>
</evidence>
<dbReference type="PANTHER" id="PTHR15503:SF45">
    <property type="entry name" value="RNA-DIRECTED DNA POLYMERASE HOMOLOG"/>
    <property type="match status" value="1"/>
</dbReference>
<dbReference type="InterPro" id="IPR021109">
    <property type="entry name" value="Peptidase_aspartic_dom_sf"/>
</dbReference>
<evidence type="ECO:0000256" key="1">
    <source>
        <dbReference type="ARBA" id="ARBA00022723"/>
    </source>
</evidence>
<evidence type="ECO:0000256" key="4">
    <source>
        <dbReference type="PROSITE-ProRule" id="PRU00047"/>
    </source>
</evidence>
<feature type="region of interest" description="Disordered" evidence="5">
    <location>
        <begin position="245"/>
        <end position="267"/>
    </location>
</feature>
<dbReference type="Pfam" id="PF08284">
    <property type="entry name" value="RVP_2"/>
    <property type="match status" value="1"/>
</dbReference>
<gene>
    <name evidence="7" type="ORF">F2P56_012936</name>
</gene>
<protein>
    <recommendedName>
        <fullName evidence="6">CCHC-type domain-containing protein</fullName>
    </recommendedName>
</protein>
<accession>A0A834CRI4</accession>
<dbReference type="Pfam" id="PF13696">
    <property type="entry name" value="zf-CCHC_2"/>
    <property type="match status" value="1"/>
</dbReference>
<evidence type="ECO:0000259" key="6">
    <source>
        <dbReference type="PROSITE" id="PS50158"/>
    </source>
</evidence>
<evidence type="ECO:0000313" key="8">
    <source>
        <dbReference type="Proteomes" id="UP000619265"/>
    </source>
</evidence>
<dbReference type="GO" id="GO:0008270">
    <property type="term" value="F:zinc ion binding"/>
    <property type="evidence" value="ECO:0007669"/>
    <property type="project" value="UniProtKB-KW"/>
</dbReference>
<evidence type="ECO:0000313" key="7">
    <source>
        <dbReference type="EMBL" id="KAF5468819.1"/>
    </source>
</evidence>
<dbReference type="Proteomes" id="UP000619265">
    <property type="component" value="Unassembled WGS sequence"/>
</dbReference>
<dbReference type="PANTHER" id="PTHR15503">
    <property type="entry name" value="LDOC1 RELATED"/>
    <property type="match status" value="1"/>
</dbReference>
<organism evidence="7 8">
    <name type="scientific">Juglans regia</name>
    <name type="common">English walnut</name>
    <dbReference type="NCBI Taxonomy" id="51240"/>
    <lineage>
        <taxon>Eukaryota</taxon>
        <taxon>Viridiplantae</taxon>
        <taxon>Streptophyta</taxon>
        <taxon>Embryophyta</taxon>
        <taxon>Tracheophyta</taxon>
        <taxon>Spermatophyta</taxon>
        <taxon>Magnoliopsida</taxon>
        <taxon>eudicotyledons</taxon>
        <taxon>Gunneridae</taxon>
        <taxon>Pentapetalae</taxon>
        <taxon>rosids</taxon>
        <taxon>fabids</taxon>
        <taxon>Fagales</taxon>
        <taxon>Juglandaceae</taxon>
        <taxon>Juglans</taxon>
    </lineage>
</organism>
<dbReference type="InterPro" id="IPR001878">
    <property type="entry name" value="Znf_CCHC"/>
</dbReference>
<dbReference type="Gramene" id="Jr06_12230_p1">
    <property type="protein sequence ID" value="cds.Jr06_12230_p1"/>
    <property type="gene ID" value="Jr06_12230"/>
</dbReference>
<sequence length="428" mass="47711">MSDLNANENEREANPSASDVLRAAAHQLIDDLVQNPTGRQRNFNEGGCTVEQFNRMHPPLFDGRGDPTLAEDWIQDIEEILRVLTCTEEQKGTMTVHQYAARFTELSRFATYLVPDEEKKAHKFEQRLNEKLYVRVVGFQIRNFSELVNKATIFERTLQRSVALHEQRKRTTPTGYQSGMDQGPWKRRSEGSNSGKRPVPSNQQPYQCRTCNQVHSGECRKGAGLCFRCGKSGHYIRDCPMQNRSNQTFIPPPQRNEVSARGSNQRPTAPARVFALTPGEVEGRNDVITDAERLRNKLVVATPTGNSVVCSEMLPGCPLSIEGRLMPADLIVFHMVGFDVILGMDWLASYHASIDCAKKEVVFRPPNEDESLSDDSSVVSTRTSSFSLLVRALLEGSLETVLGILKGEAATSDPLKGISTVSKGVWLD</sequence>
<dbReference type="SUPFAM" id="SSF57756">
    <property type="entry name" value="Retrovirus zinc finger-like domains"/>
    <property type="match status" value="1"/>
</dbReference>
<dbReference type="Gene3D" id="2.40.70.10">
    <property type="entry name" value="Acid Proteases"/>
    <property type="match status" value="1"/>
</dbReference>
<dbReference type="AlphaFoldDB" id="A0A834CRI4"/>
<feature type="domain" description="CCHC-type" evidence="6">
    <location>
        <begin position="226"/>
        <end position="240"/>
    </location>
</feature>
<reference evidence="7" key="2">
    <citation type="submission" date="2020-03" db="EMBL/GenBank/DDBJ databases">
        <title>Walnut 2.0.</title>
        <authorList>
            <person name="Marrano A."/>
            <person name="Britton M."/>
            <person name="Zimin A.V."/>
            <person name="Zaini P.A."/>
            <person name="Workman R."/>
            <person name="Puiu D."/>
            <person name="Bianco L."/>
            <person name="Allen B.J."/>
            <person name="Troggio M."/>
            <person name="Leslie C.A."/>
            <person name="Timp W."/>
            <person name="Dendekar A."/>
            <person name="Salzberg S.L."/>
            <person name="Neale D.B."/>
        </authorList>
    </citation>
    <scope>NUCLEOTIDE SEQUENCE</scope>
    <source>
        <tissue evidence="7">Leaves</tissue>
    </source>
</reference>
<comment type="caution">
    <text evidence="7">The sequence shown here is derived from an EMBL/GenBank/DDBJ whole genome shotgun (WGS) entry which is preliminary data.</text>
</comment>
<keyword evidence="1" id="KW-0479">Metal-binding</keyword>
<dbReference type="SMART" id="SM00343">
    <property type="entry name" value="ZnF_C2HC"/>
    <property type="match status" value="1"/>
</dbReference>
<dbReference type="PROSITE" id="PS50158">
    <property type="entry name" value="ZF_CCHC"/>
    <property type="match status" value="1"/>
</dbReference>
<evidence type="ECO:0000256" key="3">
    <source>
        <dbReference type="ARBA" id="ARBA00022833"/>
    </source>
</evidence>
<keyword evidence="2 4" id="KW-0863">Zinc-finger</keyword>
<dbReference type="CDD" id="cd00303">
    <property type="entry name" value="retropepsin_like"/>
    <property type="match status" value="1"/>
</dbReference>
<evidence type="ECO:0000256" key="2">
    <source>
        <dbReference type="ARBA" id="ARBA00022771"/>
    </source>
</evidence>
<name>A0A834CRI4_JUGRE</name>
<feature type="compositionally biased region" description="Polar residues" evidence="5">
    <location>
        <begin position="191"/>
        <end position="207"/>
    </location>
</feature>
<dbReference type="InterPro" id="IPR032567">
    <property type="entry name" value="RTL1-rel"/>
</dbReference>
<feature type="region of interest" description="Disordered" evidence="5">
    <location>
        <begin position="165"/>
        <end position="207"/>
    </location>
</feature>
<dbReference type="InterPro" id="IPR036875">
    <property type="entry name" value="Znf_CCHC_sf"/>
</dbReference>